<dbReference type="GeneID" id="116415978"/>
<feature type="transmembrane region" description="Helical" evidence="1">
    <location>
        <begin position="188"/>
        <end position="209"/>
    </location>
</feature>
<dbReference type="RefSeq" id="XP_031777902.1">
    <property type="nucleotide sequence ID" value="XM_031922042.1"/>
</dbReference>
<dbReference type="Proteomes" id="UP000002358">
    <property type="component" value="Chromosome 1"/>
</dbReference>
<sequence>MIFSLLMYNYYSACVVSARLDEPIYKINDSLNEFGKLHMKMASEAMVYLEFFLKKPDWDTTQFYRNYWTKLPENEKLMNPDKGMQLVKEGGFAYHTHPVVGYPIIDKLFDNREICELMEVHVARPTRTAFGATMNSSFVEIARVGFTKINEVGLRHRQYLRWSHRKPPCRKDILSAVSINIYEFAPHLLLLAVGIMMSTTLCLIEVILVNHGMCINIRNIVCAEHVIQLNY</sequence>
<accession>A0A7M7PY83</accession>
<keyword evidence="1" id="KW-0812">Transmembrane</keyword>
<keyword evidence="1" id="KW-1133">Transmembrane helix</keyword>
<dbReference type="InParanoid" id="A0A7M7PY83"/>
<organism evidence="2 3">
    <name type="scientific">Nasonia vitripennis</name>
    <name type="common">Parasitic wasp</name>
    <dbReference type="NCBI Taxonomy" id="7425"/>
    <lineage>
        <taxon>Eukaryota</taxon>
        <taxon>Metazoa</taxon>
        <taxon>Ecdysozoa</taxon>
        <taxon>Arthropoda</taxon>
        <taxon>Hexapoda</taxon>
        <taxon>Insecta</taxon>
        <taxon>Pterygota</taxon>
        <taxon>Neoptera</taxon>
        <taxon>Endopterygota</taxon>
        <taxon>Hymenoptera</taxon>
        <taxon>Apocrita</taxon>
        <taxon>Proctotrupomorpha</taxon>
        <taxon>Chalcidoidea</taxon>
        <taxon>Pteromalidae</taxon>
        <taxon>Pteromalinae</taxon>
        <taxon>Nasonia</taxon>
    </lineage>
</organism>
<name>A0A7M7PY83_NASVI</name>
<dbReference type="EnsemblMetazoa" id="XM_031922042">
    <property type="protein sequence ID" value="XP_031777902"/>
    <property type="gene ID" value="LOC116415978"/>
</dbReference>
<dbReference type="OrthoDB" id="413361at2759"/>
<dbReference type="AlphaFoldDB" id="A0A7M7PY83"/>
<protein>
    <submittedName>
        <fullName evidence="2">Uncharacterized protein</fullName>
    </submittedName>
</protein>
<reference evidence="2" key="1">
    <citation type="submission" date="2021-01" db="UniProtKB">
        <authorList>
            <consortium name="EnsemblMetazoa"/>
        </authorList>
    </citation>
    <scope>IDENTIFICATION</scope>
</reference>
<evidence type="ECO:0000313" key="2">
    <source>
        <dbReference type="EnsemblMetazoa" id="XP_031777902"/>
    </source>
</evidence>
<keyword evidence="1" id="KW-0472">Membrane</keyword>
<dbReference type="KEGG" id="nvi:116415978"/>
<evidence type="ECO:0000313" key="3">
    <source>
        <dbReference type="Proteomes" id="UP000002358"/>
    </source>
</evidence>
<keyword evidence="3" id="KW-1185">Reference proteome</keyword>
<evidence type="ECO:0000256" key="1">
    <source>
        <dbReference type="SAM" id="Phobius"/>
    </source>
</evidence>
<proteinExistence type="predicted"/>